<proteinExistence type="predicted"/>
<reference evidence="13" key="1">
    <citation type="submission" date="2012-12" db="EMBL/GenBank/DDBJ databases">
        <authorList>
            <person name="Hellsten U."/>
            <person name="Grimwood J."/>
            <person name="Chapman J.A."/>
            <person name="Shapiro H."/>
            <person name="Aerts A."/>
            <person name="Otillar R.P."/>
            <person name="Terry A.Y."/>
            <person name="Boore J.L."/>
            <person name="Simakov O."/>
            <person name="Marletaz F."/>
            <person name="Cho S.-J."/>
            <person name="Edsinger-Gonzales E."/>
            <person name="Havlak P."/>
            <person name="Kuo D.-H."/>
            <person name="Larsson T."/>
            <person name="Lv J."/>
            <person name="Arendt D."/>
            <person name="Savage R."/>
            <person name="Osoegawa K."/>
            <person name="de Jong P."/>
            <person name="Lindberg D.R."/>
            <person name="Seaver E.C."/>
            <person name="Weisblat D.A."/>
            <person name="Putnam N.H."/>
            <person name="Grigoriev I.V."/>
            <person name="Rokhsar D.S."/>
        </authorList>
    </citation>
    <scope>NUCLEOTIDE SEQUENCE</scope>
    <source>
        <strain evidence="13">I ESC-2004</strain>
    </source>
</reference>
<evidence type="ECO:0000256" key="2">
    <source>
        <dbReference type="ARBA" id="ARBA00022475"/>
    </source>
</evidence>
<gene>
    <name evidence="11" type="ORF">CAPTEDRAFT_189844</name>
</gene>
<evidence type="ECO:0000313" key="12">
    <source>
        <dbReference type="EnsemblMetazoa" id="CapteP189844"/>
    </source>
</evidence>
<keyword evidence="8" id="KW-0807">Transducer</keyword>
<keyword evidence="4 9" id="KW-1133">Transmembrane helix</keyword>
<evidence type="ECO:0000256" key="1">
    <source>
        <dbReference type="ARBA" id="ARBA00004651"/>
    </source>
</evidence>
<evidence type="ECO:0000256" key="6">
    <source>
        <dbReference type="ARBA" id="ARBA00023136"/>
    </source>
</evidence>
<dbReference type="EMBL" id="AMQN01038892">
    <property type="status" value="NOT_ANNOTATED_CDS"/>
    <property type="molecule type" value="Genomic_DNA"/>
</dbReference>
<dbReference type="PROSITE" id="PS50262">
    <property type="entry name" value="G_PROTEIN_RECEP_F1_2"/>
    <property type="match status" value="1"/>
</dbReference>
<evidence type="ECO:0000256" key="9">
    <source>
        <dbReference type="SAM" id="Phobius"/>
    </source>
</evidence>
<evidence type="ECO:0000256" key="8">
    <source>
        <dbReference type="ARBA" id="ARBA00023224"/>
    </source>
</evidence>
<name>R7V5H6_CAPTE</name>
<protein>
    <recommendedName>
        <fullName evidence="10">G-protein coupled receptors family 1 profile domain-containing protein</fullName>
    </recommendedName>
</protein>
<dbReference type="OrthoDB" id="6287421at2759"/>
<reference evidence="12" key="3">
    <citation type="submission" date="2015-06" db="UniProtKB">
        <authorList>
            <consortium name="EnsemblMetazoa"/>
        </authorList>
    </citation>
    <scope>IDENTIFICATION</scope>
</reference>
<keyword evidence="5" id="KW-0297">G-protein coupled receptor</keyword>
<dbReference type="PRINTS" id="PR00237">
    <property type="entry name" value="GPCRRHODOPSN"/>
</dbReference>
<evidence type="ECO:0000313" key="13">
    <source>
        <dbReference type="Proteomes" id="UP000014760"/>
    </source>
</evidence>
<accession>R7V5H6</accession>
<comment type="subcellular location">
    <subcellularLocation>
        <location evidence="1">Cell membrane</location>
        <topology evidence="1">Multi-pass membrane protein</topology>
    </subcellularLocation>
</comment>
<sequence length="183" mass="20328">MDNSTFEPLNVTDAAVIGETVVYRSWYQGVLACDLVILAAGIPGNLLTILAYFKYKQLQSPTNLLICSQSIGDLFTCLTGPIFAVLNYTEVGQALASSNKYLCLFHYKHSGVRHREVIAASVQFAASLERKWDPKWVLVANEYSKAVLVANTLVNPFIYGWKNKPFRDAYNKLLGIRKTSNGA</sequence>
<keyword evidence="13" id="KW-1185">Reference proteome</keyword>
<feature type="transmembrane region" description="Helical" evidence="9">
    <location>
        <begin position="26"/>
        <end position="53"/>
    </location>
</feature>
<dbReference type="AlphaFoldDB" id="R7V5H6"/>
<dbReference type="Gene3D" id="1.20.1070.10">
    <property type="entry name" value="Rhodopsin 7-helix transmembrane proteins"/>
    <property type="match status" value="2"/>
</dbReference>
<keyword evidence="7" id="KW-0675">Receptor</keyword>
<dbReference type="SMART" id="SM01381">
    <property type="entry name" value="7TM_GPCR_Srsx"/>
    <property type="match status" value="1"/>
</dbReference>
<organism evidence="11">
    <name type="scientific">Capitella teleta</name>
    <name type="common">Polychaete worm</name>
    <dbReference type="NCBI Taxonomy" id="283909"/>
    <lineage>
        <taxon>Eukaryota</taxon>
        <taxon>Metazoa</taxon>
        <taxon>Spiralia</taxon>
        <taxon>Lophotrochozoa</taxon>
        <taxon>Annelida</taxon>
        <taxon>Polychaeta</taxon>
        <taxon>Sedentaria</taxon>
        <taxon>Scolecida</taxon>
        <taxon>Capitellidae</taxon>
        <taxon>Capitella</taxon>
    </lineage>
</organism>
<evidence type="ECO:0000256" key="7">
    <source>
        <dbReference type="ARBA" id="ARBA00023170"/>
    </source>
</evidence>
<keyword evidence="3 9" id="KW-0812">Transmembrane</keyword>
<dbReference type="InterPro" id="IPR000276">
    <property type="entry name" value="GPCR_Rhodpsn"/>
</dbReference>
<evidence type="ECO:0000256" key="5">
    <source>
        <dbReference type="ARBA" id="ARBA00023040"/>
    </source>
</evidence>
<keyword evidence="2" id="KW-1003">Cell membrane</keyword>
<dbReference type="GO" id="GO:0005886">
    <property type="term" value="C:plasma membrane"/>
    <property type="evidence" value="ECO:0007669"/>
    <property type="project" value="UniProtKB-SubCell"/>
</dbReference>
<evidence type="ECO:0000313" key="11">
    <source>
        <dbReference type="EMBL" id="ELU14113.1"/>
    </source>
</evidence>
<dbReference type="InterPro" id="IPR017452">
    <property type="entry name" value="GPCR_Rhodpsn_7TM"/>
</dbReference>
<dbReference type="PANTHER" id="PTHR24228">
    <property type="entry name" value="B2 BRADYKININ RECEPTOR/ANGIOTENSIN II RECEPTOR"/>
    <property type="match status" value="1"/>
</dbReference>
<dbReference type="Proteomes" id="UP000014760">
    <property type="component" value="Unassembled WGS sequence"/>
</dbReference>
<dbReference type="Pfam" id="PF10320">
    <property type="entry name" value="7TM_GPCR_Srsx"/>
    <property type="match status" value="1"/>
</dbReference>
<dbReference type="PANTHER" id="PTHR24228:SF59">
    <property type="entry name" value="NEUROPEPTIDE RECEPTOR 15"/>
    <property type="match status" value="1"/>
</dbReference>
<feature type="domain" description="G-protein coupled receptors family 1 profile" evidence="10">
    <location>
        <begin position="44"/>
        <end position="105"/>
    </location>
</feature>
<evidence type="ECO:0000259" key="10">
    <source>
        <dbReference type="PROSITE" id="PS50262"/>
    </source>
</evidence>
<keyword evidence="6 9" id="KW-0472">Membrane</keyword>
<evidence type="ECO:0000256" key="4">
    <source>
        <dbReference type="ARBA" id="ARBA00022989"/>
    </source>
</evidence>
<dbReference type="InterPro" id="IPR019424">
    <property type="entry name" value="7TM_GPCR_Srsx"/>
</dbReference>
<dbReference type="CDD" id="cd00637">
    <property type="entry name" value="7tm_classA_rhodopsin-like"/>
    <property type="match status" value="1"/>
</dbReference>
<dbReference type="SUPFAM" id="SSF81321">
    <property type="entry name" value="Family A G protein-coupled receptor-like"/>
    <property type="match status" value="2"/>
</dbReference>
<evidence type="ECO:0000256" key="3">
    <source>
        <dbReference type="ARBA" id="ARBA00022692"/>
    </source>
</evidence>
<reference evidence="11 13" key="2">
    <citation type="journal article" date="2013" name="Nature">
        <title>Insights into bilaterian evolution from three spiralian genomes.</title>
        <authorList>
            <person name="Simakov O."/>
            <person name="Marletaz F."/>
            <person name="Cho S.J."/>
            <person name="Edsinger-Gonzales E."/>
            <person name="Havlak P."/>
            <person name="Hellsten U."/>
            <person name="Kuo D.H."/>
            <person name="Larsson T."/>
            <person name="Lv J."/>
            <person name="Arendt D."/>
            <person name="Savage R."/>
            <person name="Osoegawa K."/>
            <person name="de Jong P."/>
            <person name="Grimwood J."/>
            <person name="Chapman J.A."/>
            <person name="Shapiro H."/>
            <person name="Aerts A."/>
            <person name="Otillar R.P."/>
            <person name="Terry A.Y."/>
            <person name="Boore J.L."/>
            <person name="Grigoriev I.V."/>
            <person name="Lindberg D.R."/>
            <person name="Seaver E.C."/>
            <person name="Weisblat D.A."/>
            <person name="Putnam N.H."/>
            <person name="Rokhsar D.S."/>
        </authorList>
    </citation>
    <scope>NUCLEOTIDE SEQUENCE</scope>
    <source>
        <strain evidence="11 13">I ESC-2004</strain>
    </source>
</reference>
<dbReference type="HOGENOM" id="CLU_1476508_0_0_1"/>
<dbReference type="GO" id="GO:0004930">
    <property type="term" value="F:G protein-coupled receptor activity"/>
    <property type="evidence" value="ECO:0007669"/>
    <property type="project" value="UniProtKB-KW"/>
</dbReference>
<dbReference type="EnsemblMetazoa" id="CapteT189844">
    <property type="protein sequence ID" value="CapteP189844"/>
    <property type="gene ID" value="CapteG189844"/>
</dbReference>
<dbReference type="EMBL" id="KB294749">
    <property type="protein sequence ID" value="ELU14113.1"/>
    <property type="molecule type" value="Genomic_DNA"/>
</dbReference>